<feature type="region of interest" description="Disordered" evidence="1">
    <location>
        <begin position="106"/>
        <end position="130"/>
    </location>
</feature>
<name>A0A3S5BCR2_9PLAT</name>
<evidence type="ECO:0000313" key="2">
    <source>
        <dbReference type="EMBL" id="VEL40700.1"/>
    </source>
</evidence>
<dbReference type="EMBL" id="CAAALY010266049">
    <property type="protein sequence ID" value="VEL40700.1"/>
    <property type="molecule type" value="Genomic_DNA"/>
</dbReference>
<comment type="caution">
    <text evidence="2">The sequence shown here is derived from an EMBL/GenBank/DDBJ whole genome shotgun (WGS) entry which is preliminary data.</text>
</comment>
<proteinExistence type="predicted"/>
<gene>
    <name evidence="2" type="ORF">PXEA_LOCUS34140</name>
</gene>
<protein>
    <submittedName>
        <fullName evidence="2">Uncharacterized protein</fullName>
    </submittedName>
</protein>
<feature type="compositionally biased region" description="Low complexity" evidence="1">
    <location>
        <begin position="106"/>
        <end position="115"/>
    </location>
</feature>
<evidence type="ECO:0000256" key="1">
    <source>
        <dbReference type="SAM" id="MobiDB-lite"/>
    </source>
</evidence>
<organism evidence="2 3">
    <name type="scientific">Protopolystoma xenopodis</name>
    <dbReference type="NCBI Taxonomy" id="117903"/>
    <lineage>
        <taxon>Eukaryota</taxon>
        <taxon>Metazoa</taxon>
        <taxon>Spiralia</taxon>
        <taxon>Lophotrochozoa</taxon>
        <taxon>Platyhelminthes</taxon>
        <taxon>Monogenea</taxon>
        <taxon>Polyopisthocotylea</taxon>
        <taxon>Polystomatidea</taxon>
        <taxon>Polystomatidae</taxon>
        <taxon>Protopolystoma</taxon>
    </lineage>
</organism>
<sequence>MSESNLAVCFSPSLFHLNSTSLASSINGTGLLASQQISAARLPHSTTQASTVLTTSTTLSAISTGDAGTNVLEGCSPGSPNDSARSGSANNIVVSPARLHNIVLIGSTNSTSGSPPGSPPGPGIASEPKALSDQRASQACLAMMIACAPDLFTTRCSLVWSSVPLPRPLVPGDTIASEAKLDAWLRGRAKEVAHDCSLEPSSREGSKTKGWISITKEAIRLYTAE</sequence>
<dbReference type="Proteomes" id="UP000784294">
    <property type="component" value="Unassembled WGS sequence"/>
</dbReference>
<dbReference type="AlphaFoldDB" id="A0A3S5BCR2"/>
<keyword evidence="3" id="KW-1185">Reference proteome</keyword>
<reference evidence="2" key="1">
    <citation type="submission" date="2018-11" db="EMBL/GenBank/DDBJ databases">
        <authorList>
            <consortium name="Pathogen Informatics"/>
        </authorList>
    </citation>
    <scope>NUCLEOTIDE SEQUENCE</scope>
</reference>
<evidence type="ECO:0000313" key="3">
    <source>
        <dbReference type="Proteomes" id="UP000784294"/>
    </source>
</evidence>
<accession>A0A3S5BCR2</accession>